<sequence>MTEYPGTPRMLAECEAVVRHFYEGRPHDEPKLVFGDNLAMAYVARRGDQAHVYVIYRRRVGGVFGIRVNVGGSRVPGHQFSDEELRWAAADLDLAVDEPAEYQPTPVGGILWEGNEHTAPMLEEELPPQELLDALVAATIPPKVSPKRPENAPPPIITIDKNNPTTFYAADYYPITPEDFAKYRPDAPTGS</sequence>
<accession>A0ABY4MUL0</accession>
<evidence type="ECO:0000313" key="1">
    <source>
        <dbReference type="EMBL" id="UQN14105.1"/>
    </source>
</evidence>
<gene>
    <name evidence="1" type="ORF">M3M28_08565</name>
</gene>
<evidence type="ECO:0008006" key="2">
    <source>
        <dbReference type="Google" id="ProtNLM"/>
    </source>
</evidence>
<dbReference type="EMBL" id="CP097160">
    <property type="protein sequence ID" value="UQN14105.1"/>
    <property type="molecule type" value="Genomic_DNA"/>
</dbReference>
<organism evidence="1">
    <name type="scientific">Gulosibacter sediminis</name>
    <dbReference type="NCBI Taxonomy" id="1729695"/>
    <lineage>
        <taxon>Bacteria</taxon>
        <taxon>Bacillati</taxon>
        <taxon>Actinomycetota</taxon>
        <taxon>Actinomycetes</taxon>
        <taxon>Micrococcales</taxon>
        <taxon>Microbacteriaceae</taxon>
        <taxon>Gulosibacter</taxon>
    </lineage>
</organism>
<name>A0ABY4MUL0_9MICO</name>
<protein>
    <recommendedName>
        <fullName evidence="2">NUDIX hydrolase</fullName>
    </recommendedName>
</protein>
<proteinExistence type="predicted"/>
<reference evidence="1" key="1">
    <citation type="submission" date="2022-05" db="EMBL/GenBank/DDBJ databases">
        <title>Complete genome sequence of toluene-degrading Gulosibacter sediminis strain ACHW.36C.</title>
        <authorList>
            <person name="Wai A.C."/>
            <person name="Lai G.K."/>
            <person name="Griffin S.D."/>
            <person name="Leung F.C."/>
        </authorList>
    </citation>
    <scope>NUCLEOTIDE SEQUENCE [LARGE SCALE GENOMIC DNA]</scope>
    <source>
        <strain evidence="1">ACHW.36C</strain>
    </source>
</reference>